<gene>
    <name evidence="2" type="ORF">JD82_00598</name>
</gene>
<feature type="signal peptide" evidence="1">
    <location>
        <begin position="1"/>
        <end position="27"/>
    </location>
</feature>
<evidence type="ECO:0000256" key="1">
    <source>
        <dbReference type="SAM" id="SignalP"/>
    </source>
</evidence>
<reference evidence="2 3" key="1">
    <citation type="submission" date="2019-07" db="EMBL/GenBank/DDBJ databases">
        <title>R&amp;d 2014.</title>
        <authorList>
            <person name="Klenk H.-P."/>
        </authorList>
    </citation>
    <scope>NUCLEOTIDE SEQUENCE [LARGE SCALE GENOMIC DNA]</scope>
    <source>
        <strain evidence="2 3">DSM 43194</strain>
    </source>
</reference>
<evidence type="ECO:0000313" key="3">
    <source>
        <dbReference type="Proteomes" id="UP000317303"/>
    </source>
</evidence>
<sequence length="144" mass="14834">MQARPRGRGAAGALAALACVCTVAACANSAPAPHELERAGGTVYSQAQVMVLVAEAAMRGDAPRPALGVMLDDAAQTLDDERQKIAGLTESDPRTPALLRVAGRLQDAMPPLMAATESGDPGRLSRLHAELEPAVTRLEALGLS</sequence>
<dbReference type="OrthoDB" id="3698881at2"/>
<protein>
    <recommendedName>
        <fullName evidence="4">Lipoprotein</fullName>
    </recommendedName>
</protein>
<evidence type="ECO:0008006" key="4">
    <source>
        <dbReference type="Google" id="ProtNLM"/>
    </source>
</evidence>
<feature type="chain" id="PRO_5024877223" description="Lipoprotein" evidence="1">
    <location>
        <begin position="28"/>
        <end position="144"/>
    </location>
</feature>
<dbReference type="EMBL" id="VLJV01000001">
    <property type="protein sequence ID" value="TWH18777.1"/>
    <property type="molecule type" value="Genomic_DNA"/>
</dbReference>
<proteinExistence type="predicted"/>
<comment type="caution">
    <text evidence="2">The sequence shown here is derived from an EMBL/GenBank/DDBJ whole genome shotgun (WGS) entry which is preliminary data.</text>
</comment>
<dbReference type="AlphaFoldDB" id="A0A660CA76"/>
<dbReference type="RefSeq" id="WP_030531948.1">
    <property type="nucleotide sequence ID" value="NZ_JOIJ01000006.1"/>
</dbReference>
<accession>A0A660CA76</accession>
<dbReference type="Proteomes" id="UP000317303">
    <property type="component" value="Unassembled WGS sequence"/>
</dbReference>
<name>A0A660CA76_9PSEU</name>
<keyword evidence="3" id="KW-1185">Reference proteome</keyword>
<evidence type="ECO:0000313" key="2">
    <source>
        <dbReference type="EMBL" id="TWH18777.1"/>
    </source>
</evidence>
<keyword evidence="1" id="KW-0732">Signal</keyword>
<organism evidence="2 3">
    <name type="scientific">Prauserella rugosa</name>
    <dbReference type="NCBI Taxonomy" id="43354"/>
    <lineage>
        <taxon>Bacteria</taxon>
        <taxon>Bacillati</taxon>
        <taxon>Actinomycetota</taxon>
        <taxon>Actinomycetes</taxon>
        <taxon>Pseudonocardiales</taxon>
        <taxon>Pseudonocardiaceae</taxon>
        <taxon>Prauserella</taxon>
    </lineage>
</organism>
<dbReference type="PROSITE" id="PS51257">
    <property type="entry name" value="PROKAR_LIPOPROTEIN"/>
    <property type="match status" value="1"/>
</dbReference>